<dbReference type="Proteomes" id="UP000078476">
    <property type="component" value="Unassembled WGS sequence"/>
</dbReference>
<evidence type="ECO:0000313" key="4">
    <source>
        <dbReference type="Proteomes" id="UP000078476"/>
    </source>
</evidence>
<keyword evidence="4" id="KW-1185">Reference proteome</keyword>
<gene>
    <name evidence="3" type="ORF">A1359_15395</name>
</gene>
<sequence>MGKAFKSNLALVYSVMALLLCSTQASASLTNVVKFSQGENIAVVSGGMLTVDVVGDNFTVGPDGAGFSLNWDPTVLQHVSTSFVNPPWNISSADEANASSGLIDSIFVGITALNTNAGSDFGIASFTFNVLGNPGDVTALALGNDSFSIGFLNGVTGLNVNYLDSHVQVVPLPAAVWMFGVGFVGMLGSMKRRKAA</sequence>
<dbReference type="EMBL" id="LUUI01000146">
    <property type="protein sequence ID" value="OAI10996.1"/>
    <property type="molecule type" value="Genomic_DNA"/>
</dbReference>
<proteinExistence type="predicted"/>
<dbReference type="OrthoDB" id="5567722at2"/>
<dbReference type="Gene3D" id="2.60.40.680">
    <property type="match status" value="1"/>
</dbReference>
<comment type="caution">
    <text evidence="3">The sequence shown here is derived from an EMBL/GenBank/DDBJ whole genome shotgun (WGS) entry which is preliminary data.</text>
</comment>
<dbReference type="RefSeq" id="WP_066986370.1">
    <property type="nucleotide sequence ID" value="NZ_LUUI01000146.1"/>
</dbReference>
<keyword evidence="1" id="KW-0472">Membrane</keyword>
<evidence type="ECO:0000256" key="2">
    <source>
        <dbReference type="SAM" id="SignalP"/>
    </source>
</evidence>
<organism evidence="3 4">
    <name type="scientific">Methylomonas lenta</name>
    <dbReference type="NCBI Taxonomy" id="980561"/>
    <lineage>
        <taxon>Bacteria</taxon>
        <taxon>Pseudomonadati</taxon>
        <taxon>Pseudomonadota</taxon>
        <taxon>Gammaproteobacteria</taxon>
        <taxon>Methylococcales</taxon>
        <taxon>Methylococcaceae</taxon>
        <taxon>Methylomonas</taxon>
    </lineage>
</organism>
<accession>A0A177MZ68</accession>
<reference evidence="3 4" key="1">
    <citation type="submission" date="2016-03" db="EMBL/GenBank/DDBJ databases">
        <authorList>
            <person name="Ploux O."/>
        </authorList>
    </citation>
    <scope>NUCLEOTIDE SEQUENCE [LARGE SCALE GENOMIC DNA]</scope>
    <source>
        <strain evidence="3 4">R-45370</strain>
    </source>
</reference>
<dbReference type="SUPFAM" id="SSF49384">
    <property type="entry name" value="Carbohydrate-binding domain"/>
    <property type="match status" value="1"/>
</dbReference>
<dbReference type="InterPro" id="IPR008965">
    <property type="entry name" value="CBM2/CBM3_carb-bd_dom_sf"/>
</dbReference>
<keyword evidence="1" id="KW-1133">Transmembrane helix</keyword>
<evidence type="ECO:0000313" key="3">
    <source>
        <dbReference type="EMBL" id="OAI10996.1"/>
    </source>
</evidence>
<feature type="signal peptide" evidence="2">
    <location>
        <begin position="1"/>
        <end position="27"/>
    </location>
</feature>
<dbReference type="GO" id="GO:0030246">
    <property type="term" value="F:carbohydrate binding"/>
    <property type="evidence" value="ECO:0007669"/>
    <property type="project" value="InterPro"/>
</dbReference>
<evidence type="ECO:0000256" key="1">
    <source>
        <dbReference type="SAM" id="Phobius"/>
    </source>
</evidence>
<name>A0A177MZ68_9GAMM</name>
<dbReference type="AlphaFoldDB" id="A0A177MZ68"/>
<keyword evidence="1" id="KW-0812">Transmembrane</keyword>
<feature type="transmembrane region" description="Helical" evidence="1">
    <location>
        <begin position="169"/>
        <end position="188"/>
    </location>
</feature>
<keyword evidence="2" id="KW-0732">Signal</keyword>
<protein>
    <submittedName>
        <fullName evidence="3">Uncharacterized protein</fullName>
    </submittedName>
</protein>
<feature type="chain" id="PRO_5008068585" evidence="2">
    <location>
        <begin position="28"/>
        <end position="196"/>
    </location>
</feature>